<sequence>MKIPVKRKSLRIPSDMTRVIARFFYKNDEQARILIAQVLRMDDALVATTLNQVLRDFAWRHRNVTEIFERHFKKVSHLLKDMERSVETLSESQRLLIGAYFTHEYSIESAAFFNPSLIVSPDQSGLAEGELRVIASMRATGEGHISSIEFRHLTIDQHNELYLAPPANRLEEAEVIQEHIYQKTTFANKLREMQLPEQIFELIINELPETFNYNQLRDLIHRTRETYPDIVDNSPEAEEILWLAEAHHELKFSRDTDISERVIFPHSAWESRGIEDARFVRFVYPDGRVAYYATYTAYDGYTILPKLIYTEDFLDFKVKPIYGEGAQNKNLALFPRQVNGQYVMLARIDGTNNYIMFSDRLTVWENPKLLQTPVHPWELVQIGNCGSPIETDQGWLLITHGVGPMRRYSLGACLLDLDDPSKVIARLEEPLLYPNEEEREGYVPNVVYSCGSIISHGELIVPYAMSDYASTFMSVPLDQLLDKLVRG</sequence>
<reference evidence="4 5" key="1">
    <citation type="submission" date="2017-10" db="EMBL/GenBank/DDBJ databases">
        <title>The draft genome sequence of Lewinella nigricans NBRC 102662.</title>
        <authorList>
            <person name="Wang K."/>
        </authorList>
    </citation>
    <scope>NUCLEOTIDE SEQUENCE [LARGE SCALE GENOMIC DNA]</scope>
    <source>
        <strain evidence="4 5">NBRC 102662</strain>
    </source>
</reference>
<evidence type="ECO:0000256" key="1">
    <source>
        <dbReference type="ARBA" id="ARBA00022676"/>
    </source>
</evidence>
<dbReference type="SUPFAM" id="SSF75005">
    <property type="entry name" value="Arabinanase/levansucrase/invertase"/>
    <property type="match status" value="1"/>
</dbReference>
<dbReference type="Proteomes" id="UP000223913">
    <property type="component" value="Unassembled WGS sequence"/>
</dbReference>
<dbReference type="Gene3D" id="2.115.10.20">
    <property type="entry name" value="Glycosyl hydrolase domain, family 43"/>
    <property type="match status" value="1"/>
</dbReference>
<keyword evidence="5" id="KW-1185">Reference proteome</keyword>
<protein>
    <submittedName>
        <fullName evidence="4">Glycosidase</fullName>
    </submittedName>
</protein>
<dbReference type="RefSeq" id="WP_099151100.1">
    <property type="nucleotide sequence ID" value="NZ_PDUD01000021.1"/>
</dbReference>
<dbReference type="GO" id="GO:0016798">
    <property type="term" value="F:hydrolase activity, acting on glycosyl bonds"/>
    <property type="evidence" value="ECO:0007669"/>
    <property type="project" value="UniProtKB-KW"/>
</dbReference>
<proteinExistence type="inferred from homology"/>
<organism evidence="4 5">
    <name type="scientific">Flavilitoribacter nigricans (strain ATCC 23147 / DSM 23189 / NBRC 102662 / NCIMB 1420 / SS-2)</name>
    <name type="common">Lewinella nigricans</name>
    <dbReference type="NCBI Taxonomy" id="1122177"/>
    <lineage>
        <taxon>Bacteria</taxon>
        <taxon>Pseudomonadati</taxon>
        <taxon>Bacteroidota</taxon>
        <taxon>Saprospiria</taxon>
        <taxon>Saprospirales</taxon>
        <taxon>Lewinellaceae</taxon>
        <taxon>Flavilitoribacter</taxon>
    </lineage>
</organism>
<keyword evidence="4" id="KW-0378">Hydrolase</keyword>
<keyword evidence="1" id="KW-0328">Glycosyltransferase</keyword>
<dbReference type="InterPro" id="IPR007184">
    <property type="entry name" value="Mannoside_phosphorylase"/>
</dbReference>
<dbReference type="OrthoDB" id="9775877at2"/>
<evidence type="ECO:0000313" key="5">
    <source>
        <dbReference type="Proteomes" id="UP000223913"/>
    </source>
</evidence>
<dbReference type="Pfam" id="PF04041">
    <property type="entry name" value="Glyco_hydro_130"/>
    <property type="match status" value="1"/>
</dbReference>
<evidence type="ECO:0000256" key="2">
    <source>
        <dbReference type="ARBA" id="ARBA00022679"/>
    </source>
</evidence>
<dbReference type="CDD" id="cd18613">
    <property type="entry name" value="GH130"/>
    <property type="match status" value="1"/>
</dbReference>
<dbReference type="PANTHER" id="PTHR34106">
    <property type="entry name" value="GLYCOSIDASE"/>
    <property type="match status" value="1"/>
</dbReference>
<dbReference type="InterPro" id="IPR023296">
    <property type="entry name" value="Glyco_hydro_beta-prop_sf"/>
</dbReference>
<name>A0A2D0NAI9_FLAN2</name>
<accession>A0A2D0NAI9</accession>
<dbReference type="GO" id="GO:0016757">
    <property type="term" value="F:glycosyltransferase activity"/>
    <property type="evidence" value="ECO:0007669"/>
    <property type="project" value="UniProtKB-KW"/>
</dbReference>
<comment type="caution">
    <text evidence="4">The sequence shown here is derived from an EMBL/GenBank/DDBJ whole genome shotgun (WGS) entry which is preliminary data.</text>
</comment>
<comment type="similarity">
    <text evidence="3">Belongs to the glycosyl hydrolase 130 family.</text>
</comment>
<dbReference type="AlphaFoldDB" id="A0A2D0NAI9"/>
<dbReference type="EMBL" id="PDUD01000021">
    <property type="protein sequence ID" value="PHN05524.1"/>
    <property type="molecule type" value="Genomic_DNA"/>
</dbReference>
<evidence type="ECO:0000256" key="3">
    <source>
        <dbReference type="ARBA" id="ARBA00024356"/>
    </source>
</evidence>
<keyword evidence="4" id="KW-0326">Glycosidase</keyword>
<keyword evidence="2" id="KW-0808">Transferase</keyword>
<dbReference type="PANTHER" id="PTHR34106:SF4">
    <property type="entry name" value="BLL5143 PROTEIN"/>
    <property type="match status" value="1"/>
</dbReference>
<gene>
    <name evidence="4" type="ORF">CRP01_16150</name>
</gene>
<evidence type="ECO:0000313" key="4">
    <source>
        <dbReference type="EMBL" id="PHN05524.1"/>
    </source>
</evidence>